<protein>
    <submittedName>
        <fullName evidence="2">DUF4065-domain protein</fullName>
    </submittedName>
</protein>
<proteinExistence type="predicted"/>
<reference evidence="3" key="1">
    <citation type="journal article" date="2008" name="Proc. Natl. Acad. Sci. U.S.A.">
        <title>Complete genome of the uncultured termite group 1 bacteria in a single host protist cell.</title>
        <authorList>
            <person name="Hongoh Y."/>
            <person name="Sharma V.K."/>
            <person name="Prakash T."/>
            <person name="Noda S."/>
            <person name="Taylor T.D."/>
            <person name="Kudo T."/>
            <person name="Sakaki Y."/>
            <person name="Toyoda A."/>
            <person name="Hattori M."/>
            <person name="Ohkuma M."/>
        </authorList>
    </citation>
    <scope>NUCLEOTIDE SEQUENCE [LARGE SCALE GENOMIC DNA]</scope>
    <source>
        <strain evidence="3">Rs-D17 genomovar Ri2008</strain>
    </source>
</reference>
<evidence type="ECO:0000259" key="1">
    <source>
        <dbReference type="Pfam" id="PF13274"/>
    </source>
</evidence>
<accession>B1GZ17</accession>
<organism evidence="2 3">
    <name type="scientific">Endomicrobium trichonymphae</name>
    <dbReference type="NCBI Taxonomy" id="1408204"/>
    <lineage>
        <taxon>Bacteria</taxon>
        <taxon>Pseudomonadati</taxon>
        <taxon>Elusimicrobiota</taxon>
        <taxon>Endomicrobiia</taxon>
        <taxon>Endomicrobiales</taxon>
        <taxon>Endomicrobiaceae</taxon>
        <taxon>Candidatus Endomicrobiellum</taxon>
    </lineage>
</organism>
<feature type="domain" description="Antitoxin SocA-like Panacea" evidence="1">
    <location>
        <begin position="26"/>
        <end position="137"/>
    </location>
</feature>
<dbReference type="RefSeq" id="WP_015423028.1">
    <property type="nucleotide sequence ID" value="NC_020419.1"/>
</dbReference>
<dbReference type="Pfam" id="PF13274">
    <property type="entry name" value="SocA_Panacea"/>
    <property type="match status" value="1"/>
</dbReference>
<dbReference type="InterPro" id="IPR025272">
    <property type="entry name" value="SocA_Panacea"/>
</dbReference>
<dbReference type="EMBL" id="AP009510">
    <property type="protein sequence ID" value="BAG13499.1"/>
    <property type="molecule type" value="Genomic_DNA"/>
</dbReference>
<sequence length="185" mass="22217">MNLEKIIQIVNYVLQKYDFSLNYTKLLKLLYIADRECLDRWNFTISEDNYAAMKQGMVLSGLYDFIRGNADKLSQVKWDSYFYRDNYDLRSRHRENCSYDELSEAEKEMLDEVDKKYHFKSWDYLVNEVVHKFPEWKEVEAEIGNSSLKIEKEKILSVLDRDEREIKEIISSENAYEKCKNDLKG</sequence>
<dbReference type="Proteomes" id="UP000001691">
    <property type="component" value="Chromosome"/>
</dbReference>
<dbReference type="KEGG" id="rsd:TGRD_016"/>
<evidence type="ECO:0000313" key="3">
    <source>
        <dbReference type="Proteomes" id="UP000001691"/>
    </source>
</evidence>
<gene>
    <name evidence="2" type="ordered locus">TGRD_016</name>
</gene>
<name>B1GZ17_ENDTX</name>
<dbReference type="HOGENOM" id="CLU_107055_0_0_0"/>
<evidence type="ECO:0000313" key="2">
    <source>
        <dbReference type="EMBL" id="BAG13499.1"/>
    </source>
</evidence>
<keyword evidence="3" id="KW-1185">Reference proteome</keyword>
<dbReference type="PATRIC" id="fig|471821.5.peg.28"/>
<dbReference type="AlphaFoldDB" id="B1GZ17"/>